<gene>
    <name evidence="7" type="ORF">CAUJ_LOCUS8123</name>
</gene>
<dbReference type="InterPro" id="IPR001406">
    <property type="entry name" value="PsdUridine_synth_TruA"/>
</dbReference>
<dbReference type="GO" id="GO:1990481">
    <property type="term" value="P:mRNA pseudouridine synthesis"/>
    <property type="evidence" value="ECO:0007669"/>
    <property type="project" value="TreeGrafter"/>
</dbReference>
<dbReference type="Gene3D" id="3.30.70.580">
    <property type="entry name" value="Pseudouridine synthase I, catalytic domain, N-terminal subdomain"/>
    <property type="match status" value="1"/>
</dbReference>
<dbReference type="Gene3D" id="3.30.70.660">
    <property type="entry name" value="Pseudouridine synthase I, catalytic domain, C-terminal subdomain"/>
    <property type="match status" value="1"/>
</dbReference>
<dbReference type="OrthoDB" id="25767at2759"/>
<evidence type="ECO:0000256" key="5">
    <source>
        <dbReference type="SAM" id="MobiDB-lite"/>
    </source>
</evidence>
<dbReference type="SUPFAM" id="SSF55120">
    <property type="entry name" value="Pseudouridine synthase"/>
    <property type="match status" value="1"/>
</dbReference>
<dbReference type="GO" id="GO:0005634">
    <property type="term" value="C:nucleus"/>
    <property type="evidence" value="ECO:0007669"/>
    <property type="project" value="TreeGrafter"/>
</dbReference>
<reference evidence="7" key="1">
    <citation type="submission" date="2020-10" db="EMBL/GenBank/DDBJ databases">
        <authorList>
            <person name="Kikuchi T."/>
        </authorList>
    </citation>
    <scope>NUCLEOTIDE SEQUENCE</scope>
    <source>
        <strain evidence="7">NKZ352</strain>
    </source>
</reference>
<evidence type="ECO:0000313" key="7">
    <source>
        <dbReference type="EMBL" id="CAD6192204.1"/>
    </source>
</evidence>
<dbReference type="AlphaFoldDB" id="A0A8S1H9U7"/>
<dbReference type="GO" id="GO:0160147">
    <property type="term" value="F:tRNA pseudouridine(38-40) synthase activity"/>
    <property type="evidence" value="ECO:0007669"/>
    <property type="project" value="UniProtKB-EC"/>
</dbReference>
<evidence type="ECO:0000256" key="4">
    <source>
        <dbReference type="RuleBase" id="RU003792"/>
    </source>
</evidence>
<dbReference type="InterPro" id="IPR020095">
    <property type="entry name" value="PsdUridine_synth_TruA_C"/>
</dbReference>
<dbReference type="PANTHER" id="PTHR11142">
    <property type="entry name" value="PSEUDOURIDYLATE SYNTHASE"/>
    <property type="match status" value="1"/>
</dbReference>
<dbReference type="InterPro" id="IPR020103">
    <property type="entry name" value="PsdUridine_synth_cat_dom_sf"/>
</dbReference>
<organism evidence="7 8">
    <name type="scientific">Caenorhabditis auriculariae</name>
    <dbReference type="NCBI Taxonomy" id="2777116"/>
    <lineage>
        <taxon>Eukaryota</taxon>
        <taxon>Metazoa</taxon>
        <taxon>Ecdysozoa</taxon>
        <taxon>Nematoda</taxon>
        <taxon>Chromadorea</taxon>
        <taxon>Rhabditida</taxon>
        <taxon>Rhabditina</taxon>
        <taxon>Rhabditomorpha</taxon>
        <taxon>Rhabditoidea</taxon>
        <taxon>Rhabditidae</taxon>
        <taxon>Peloderinae</taxon>
        <taxon>Caenorhabditis</taxon>
    </lineage>
</organism>
<evidence type="ECO:0000256" key="1">
    <source>
        <dbReference type="ARBA" id="ARBA00009375"/>
    </source>
</evidence>
<dbReference type="GO" id="GO:0003723">
    <property type="term" value="F:RNA binding"/>
    <property type="evidence" value="ECO:0007669"/>
    <property type="project" value="InterPro"/>
</dbReference>
<sequence>MKRTLEEAINEYEPPIAGWEHDGLVQQPNNYNTVEFHIMMALKKTRLIESWEECDYSRCGRTDKGVSAFKQTAALIVRSADMLGDHVFWDSNSEEDIILNYKGTDELNYVKNVEWSSCQSRFGFLHGLQYAFPRADLDVEKMREACLKLIGEHDFSNFCQIDMNEKRVEQSYVRTVLDVAIDEFSKKEEDETKNPTEMLQLTVVGTGFLWHMIRFIVTVLVEVGRGKEEPTVVDDLLDISKTPSRPQYTTASEDPLCLFDCEYGESLDWRMDKTVLDSTISHLQKVWATYNSRSKMVEDMVSSLADRSESPDMNKGLIEFVLDHPVSQNHVKFADRPKCDSLKKKREKLELKKGAKIEETMVEEVKKEVESEAEEDGEGEGKESEKEEEEEQKQEEIQEDDEDEDEEEEEMEKEGEEDKKIEAE</sequence>
<dbReference type="EMBL" id="CAJGYM010000026">
    <property type="protein sequence ID" value="CAD6192204.1"/>
    <property type="molecule type" value="Genomic_DNA"/>
</dbReference>
<comment type="catalytic activity">
    <reaction evidence="4">
        <text>uridine(38/39/40) in tRNA = pseudouridine(38/39/40) in tRNA</text>
        <dbReference type="Rhea" id="RHEA:22376"/>
        <dbReference type="Rhea" id="RHEA-COMP:10085"/>
        <dbReference type="Rhea" id="RHEA-COMP:10087"/>
        <dbReference type="ChEBI" id="CHEBI:65314"/>
        <dbReference type="ChEBI" id="CHEBI:65315"/>
        <dbReference type="EC" id="5.4.99.12"/>
    </reaction>
</comment>
<comment type="caution">
    <text evidence="7">The sequence shown here is derived from an EMBL/GenBank/DDBJ whole genome shotgun (WGS) entry which is preliminary data.</text>
</comment>
<dbReference type="EC" id="5.4.99.12" evidence="4"/>
<accession>A0A8S1H9U7</accession>
<evidence type="ECO:0000256" key="3">
    <source>
        <dbReference type="ARBA" id="ARBA00023235"/>
    </source>
</evidence>
<feature type="compositionally biased region" description="Acidic residues" evidence="5">
    <location>
        <begin position="386"/>
        <end position="415"/>
    </location>
</feature>
<dbReference type="GO" id="GO:0005737">
    <property type="term" value="C:cytoplasm"/>
    <property type="evidence" value="ECO:0007669"/>
    <property type="project" value="TreeGrafter"/>
</dbReference>
<dbReference type="InterPro" id="IPR020094">
    <property type="entry name" value="TruA/RsuA/RluB/E/F_N"/>
</dbReference>
<feature type="region of interest" description="Disordered" evidence="5">
    <location>
        <begin position="359"/>
        <end position="424"/>
    </location>
</feature>
<keyword evidence="2 4" id="KW-0819">tRNA processing</keyword>
<evidence type="ECO:0000313" key="8">
    <source>
        <dbReference type="Proteomes" id="UP000835052"/>
    </source>
</evidence>
<keyword evidence="3 4" id="KW-0413">Isomerase</keyword>
<evidence type="ECO:0000256" key="2">
    <source>
        <dbReference type="ARBA" id="ARBA00022694"/>
    </source>
</evidence>
<dbReference type="InterPro" id="IPR020097">
    <property type="entry name" value="PsdUridine_synth_TruA_a/b_dom"/>
</dbReference>
<dbReference type="Proteomes" id="UP000835052">
    <property type="component" value="Unassembled WGS sequence"/>
</dbReference>
<name>A0A8S1H9U7_9PELO</name>
<keyword evidence="8" id="KW-1185">Reference proteome</keyword>
<protein>
    <recommendedName>
        <fullName evidence="4">tRNA pseudouridine synthase</fullName>
        <ecNumber evidence="4">5.4.99.12</ecNumber>
    </recommendedName>
</protein>
<comment type="similarity">
    <text evidence="1 4">Belongs to the tRNA pseudouridine synthase TruA family.</text>
</comment>
<feature type="compositionally biased region" description="Basic and acidic residues" evidence="5">
    <location>
        <begin position="359"/>
        <end position="370"/>
    </location>
</feature>
<dbReference type="PANTHER" id="PTHR11142:SF5">
    <property type="entry name" value="TRNA PSEUDOURIDINE(38_39) SYNTHASE"/>
    <property type="match status" value="1"/>
</dbReference>
<feature type="domain" description="Pseudouridine synthase I TruA alpha/beta" evidence="6">
    <location>
        <begin position="145"/>
        <end position="263"/>
    </location>
</feature>
<dbReference type="Pfam" id="PF01416">
    <property type="entry name" value="PseudoU_synth_1"/>
    <property type="match status" value="1"/>
</dbReference>
<proteinExistence type="inferred from homology"/>
<dbReference type="GO" id="GO:0031119">
    <property type="term" value="P:tRNA pseudouridine synthesis"/>
    <property type="evidence" value="ECO:0007669"/>
    <property type="project" value="TreeGrafter"/>
</dbReference>
<evidence type="ECO:0000259" key="6">
    <source>
        <dbReference type="Pfam" id="PF01416"/>
    </source>
</evidence>